<dbReference type="InterPro" id="IPR050645">
    <property type="entry name" value="Histidine_acid_phosphatase"/>
</dbReference>
<keyword evidence="11" id="KW-1185">Reference proteome</keyword>
<evidence type="ECO:0000256" key="4">
    <source>
        <dbReference type="ARBA" id="ARBA00022801"/>
    </source>
</evidence>
<feature type="signal peptide" evidence="9">
    <location>
        <begin position="1"/>
        <end position="23"/>
    </location>
</feature>
<keyword evidence="5" id="KW-1015">Disulfide bond</keyword>
<dbReference type="EMBL" id="CAJVCH010090841">
    <property type="protein sequence ID" value="CAG7722609.1"/>
    <property type="molecule type" value="Genomic_DNA"/>
</dbReference>
<keyword evidence="8" id="KW-0472">Membrane</keyword>
<dbReference type="EC" id="3.1.3.2" evidence="2"/>
<dbReference type="OrthoDB" id="258392at2759"/>
<dbReference type="InterPro" id="IPR000560">
    <property type="entry name" value="His_Pase_clade-2"/>
</dbReference>
<dbReference type="PANTHER" id="PTHR11567:SF211">
    <property type="entry name" value="PROSTATIC ACID PHOSPHATASE"/>
    <property type="match status" value="1"/>
</dbReference>
<accession>A0A8J2JMT3</accession>
<dbReference type="PANTHER" id="PTHR11567">
    <property type="entry name" value="ACID PHOSPHATASE-RELATED"/>
    <property type="match status" value="1"/>
</dbReference>
<evidence type="ECO:0000256" key="5">
    <source>
        <dbReference type="ARBA" id="ARBA00023157"/>
    </source>
</evidence>
<comment type="caution">
    <text evidence="10">The sequence shown here is derived from an EMBL/GenBank/DDBJ whole genome shotgun (WGS) entry which is preliminary data.</text>
</comment>
<feature type="transmembrane region" description="Helical" evidence="8">
    <location>
        <begin position="128"/>
        <end position="148"/>
    </location>
</feature>
<dbReference type="Pfam" id="PF00328">
    <property type="entry name" value="His_Phos_2"/>
    <property type="match status" value="2"/>
</dbReference>
<organism evidence="10 11">
    <name type="scientific">Allacma fusca</name>
    <dbReference type="NCBI Taxonomy" id="39272"/>
    <lineage>
        <taxon>Eukaryota</taxon>
        <taxon>Metazoa</taxon>
        <taxon>Ecdysozoa</taxon>
        <taxon>Arthropoda</taxon>
        <taxon>Hexapoda</taxon>
        <taxon>Collembola</taxon>
        <taxon>Symphypleona</taxon>
        <taxon>Sminthuridae</taxon>
        <taxon>Allacma</taxon>
    </lineage>
</organism>
<reference evidence="10" key="1">
    <citation type="submission" date="2021-06" db="EMBL/GenBank/DDBJ databases">
        <authorList>
            <person name="Hodson N. C."/>
            <person name="Mongue J. A."/>
            <person name="Jaron S. K."/>
        </authorList>
    </citation>
    <scope>NUCLEOTIDE SEQUENCE</scope>
</reference>
<evidence type="ECO:0000256" key="2">
    <source>
        <dbReference type="ARBA" id="ARBA00012646"/>
    </source>
</evidence>
<evidence type="ECO:0000313" key="10">
    <source>
        <dbReference type="EMBL" id="CAG7722609.1"/>
    </source>
</evidence>
<keyword evidence="8" id="KW-0812">Transmembrane</keyword>
<evidence type="ECO:0000256" key="3">
    <source>
        <dbReference type="ARBA" id="ARBA00022729"/>
    </source>
</evidence>
<proteinExistence type="predicted"/>
<keyword evidence="3 9" id="KW-0732">Signal</keyword>
<comment type="catalytic activity">
    <reaction evidence="1">
        <text>a phosphate monoester + H2O = an alcohol + phosphate</text>
        <dbReference type="Rhea" id="RHEA:15017"/>
        <dbReference type="ChEBI" id="CHEBI:15377"/>
        <dbReference type="ChEBI" id="CHEBI:30879"/>
        <dbReference type="ChEBI" id="CHEBI:43474"/>
        <dbReference type="ChEBI" id="CHEBI:67140"/>
        <dbReference type="EC" id="3.1.3.2"/>
    </reaction>
</comment>
<dbReference type="Proteomes" id="UP000708208">
    <property type="component" value="Unassembled WGS sequence"/>
</dbReference>
<feature type="region of interest" description="Disordered" evidence="7">
    <location>
        <begin position="74"/>
        <end position="93"/>
    </location>
</feature>
<evidence type="ECO:0000256" key="7">
    <source>
        <dbReference type="SAM" id="MobiDB-lite"/>
    </source>
</evidence>
<evidence type="ECO:0000256" key="8">
    <source>
        <dbReference type="SAM" id="Phobius"/>
    </source>
</evidence>
<keyword evidence="8" id="KW-1133">Transmembrane helix</keyword>
<dbReference type="CDD" id="cd07061">
    <property type="entry name" value="HP_HAP_like"/>
    <property type="match status" value="1"/>
</dbReference>
<evidence type="ECO:0000256" key="6">
    <source>
        <dbReference type="ARBA" id="ARBA00023180"/>
    </source>
</evidence>
<keyword evidence="6" id="KW-0325">Glycoprotein</keyword>
<dbReference type="GO" id="GO:0003993">
    <property type="term" value="F:acid phosphatase activity"/>
    <property type="evidence" value="ECO:0007669"/>
    <property type="project" value="UniProtKB-EC"/>
</dbReference>
<protein>
    <recommendedName>
        <fullName evidence="2">acid phosphatase</fullName>
        <ecNumber evidence="2">3.1.3.2</ecNumber>
    </recommendedName>
</protein>
<name>A0A8J2JMT3_9HEXA</name>
<evidence type="ECO:0000256" key="9">
    <source>
        <dbReference type="SAM" id="SignalP"/>
    </source>
</evidence>
<feature type="chain" id="PRO_5035304172" description="acid phosphatase" evidence="9">
    <location>
        <begin position="24"/>
        <end position="478"/>
    </location>
</feature>
<evidence type="ECO:0000256" key="1">
    <source>
        <dbReference type="ARBA" id="ARBA00000032"/>
    </source>
</evidence>
<sequence>MQFSKVMLSVSLLLEAVLVGTLATGFKSDSIILNSFQKKRGEGVNPGISSQHPNNALTKEGKKLLNDVGYPIYKRSPSPASLRTEEDQEEVQDRIPEDIRQGRERREVKATGSDFGAGLWETLTHHSWTYLLGGVSVICLIIAIVMLLQGNGTEATELKSVQIIFRHGERPTETTWPPTSQLTEEGKKQMFDLGQFIRKRYPHILRSEFKPSEIFLISSDVERTIMSANLVAYGIYKAFSVSSHWSKGNTIPYEPIPVKTLLRENDIYLNHNFKCPRMLQLFSSSVQAFLENLSGADENIKKIVKDITGKSGNTSVPINSGFDNTNIDEIPLNGPAMITFVNIFSNFINALDLPLEACKLYGGSLLGWIVEGFEVKDSPKLTLYSAHDLPIYTVMKLLDIYDPHTLENPPFGSALLFELHHDSSFQGDVVKIFYRNSSEEEPQELQFRTCGEPCLLTNFSERTKTLIPVDYEQECLPS</sequence>
<keyword evidence="4" id="KW-0378">Hydrolase</keyword>
<dbReference type="AlphaFoldDB" id="A0A8J2JMT3"/>
<evidence type="ECO:0000313" key="11">
    <source>
        <dbReference type="Proteomes" id="UP000708208"/>
    </source>
</evidence>
<gene>
    <name evidence="10" type="ORF">AFUS01_LOCUS11738</name>
</gene>